<name>A0A6N9Q637_9BACL</name>
<dbReference type="PANTHER" id="PTHR38430">
    <property type="entry name" value="PROTEIN-ARGININE KINASE ACTIVATOR PROTEIN"/>
    <property type="match status" value="1"/>
</dbReference>
<proteinExistence type="predicted"/>
<dbReference type="Gene3D" id="4.10.860.10">
    <property type="entry name" value="UVR domain"/>
    <property type="match status" value="1"/>
</dbReference>
<dbReference type="GO" id="GO:0008270">
    <property type="term" value="F:zinc ion binding"/>
    <property type="evidence" value="ECO:0007669"/>
    <property type="project" value="TreeGrafter"/>
</dbReference>
<dbReference type="GO" id="GO:0050897">
    <property type="term" value="F:cobalt ion binding"/>
    <property type="evidence" value="ECO:0007669"/>
    <property type="project" value="TreeGrafter"/>
</dbReference>
<accession>A0A6N9Q637</accession>
<dbReference type="GO" id="GO:1990169">
    <property type="term" value="P:stress response to copper ion"/>
    <property type="evidence" value="ECO:0007669"/>
    <property type="project" value="TreeGrafter"/>
</dbReference>
<dbReference type="PROSITE" id="PS50151">
    <property type="entry name" value="UVR"/>
    <property type="match status" value="1"/>
</dbReference>
<dbReference type="InterPro" id="IPR025542">
    <property type="entry name" value="YacH"/>
</dbReference>
<dbReference type="RefSeq" id="WP_160647129.1">
    <property type="nucleotide sequence ID" value="NZ_SIJB01000031.1"/>
</dbReference>
<sequence>MICQECGNKPAALHFTKIVNGEKTEFHLCESCAREKGDSIPGAPNGFSIHNLLSGILEFEPSMGQNVKQQKNVIRCENCGLTYSQFRKIGRFGCSSCYNHFSDQLNPLLKRVHGTSVHVGKIPKKSGGKIKYKRQIKDLKKELQSKIDHEEFEEAAKLRDEIRNLEQKISEA</sequence>
<evidence type="ECO:0000313" key="4">
    <source>
        <dbReference type="Proteomes" id="UP000448943"/>
    </source>
</evidence>
<organism evidence="3 4">
    <name type="scientific">Chengkuizengella marina</name>
    <dbReference type="NCBI Taxonomy" id="2507566"/>
    <lineage>
        <taxon>Bacteria</taxon>
        <taxon>Bacillati</taxon>
        <taxon>Bacillota</taxon>
        <taxon>Bacilli</taxon>
        <taxon>Bacillales</taxon>
        <taxon>Paenibacillaceae</taxon>
        <taxon>Chengkuizengella</taxon>
    </lineage>
</organism>
<comment type="caution">
    <text evidence="3">The sequence shown here is derived from an EMBL/GenBank/DDBJ whole genome shotgun (WGS) entry which is preliminary data.</text>
</comment>
<reference evidence="3 4" key="1">
    <citation type="submission" date="2019-01" db="EMBL/GenBank/DDBJ databases">
        <title>Chengkuizengella sp. nov., isolated from deep-sea sediment of East Pacific Ocean.</title>
        <authorList>
            <person name="Yang J."/>
            <person name="Lai Q."/>
            <person name="Shao Z."/>
        </authorList>
    </citation>
    <scope>NUCLEOTIDE SEQUENCE [LARGE SCALE GENOMIC DNA]</scope>
    <source>
        <strain evidence="3 4">YPA3-1-1</strain>
    </source>
</reference>
<feature type="domain" description="UVR" evidence="2">
    <location>
        <begin position="133"/>
        <end position="168"/>
    </location>
</feature>
<dbReference type="InterPro" id="IPR036876">
    <property type="entry name" value="UVR_dom_sf"/>
</dbReference>
<dbReference type="GO" id="GO:0005507">
    <property type="term" value="F:copper ion binding"/>
    <property type="evidence" value="ECO:0007669"/>
    <property type="project" value="TreeGrafter"/>
</dbReference>
<dbReference type="EMBL" id="SIJB01000031">
    <property type="protein sequence ID" value="NBI30316.1"/>
    <property type="molecule type" value="Genomic_DNA"/>
</dbReference>
<dbReference type="GO" id="GO:1990170">
    <property type="term" value="P:stress response to cadmium ion"/>
    <property type="evidence" value="ECO:0007669"/>
    <property type="project" value="TreeGrafter"/>
</dbReference>
<evidence type="ECO:0000313" key="3">
    <source>
        <dbReference type="EMBL" id="NBI30316.1"/>
    </source>
</evidence>
<dbReference type="Proteomes" id="UP000448943">
    <property type="component" value="Unassembled WGS sequence"/>
</dbReference>
<dbReference type="PANTHER" id="PTHR38430:SF1">
    <property type="entry name" value="PROTEIN-ARGININE KINASE ACTIVATOR PROTEIN"/>
    <property type="match status" value="1"/>
</dbReference>
<dbReference type="OrthoDB" id="9788704at2"/>
<feature type="coiled-coil region" evidence="1">
    <location>
        <begin position="129"/>
        <end position="168"/>
    </location>
</feature>
<dbReference type="GO" id="GO:0046870">
    <property type="term" value="F:cadmium ion binding"/>
    <property type="evidence" value="ECO:0007669"/>
    <property type="project" value="TreeGrafter"/>
</dbReference>
<evidence type="ECO:0000259" key="2">
    <source>
        <dbReference type="PROSITE" id="PS50151"/>
    </source>
</evidence>
<dbReference type="InterPro" id="IPR001943">
    <property type="entry name" value="UVR_dom"/>
</dbReference>
<dbReference type="PIRSF" id="PIRSF015034">
    <property type="entry name" value="YacH"/>
    <property type="match status" value="1"/>
</dbReference>
<protein>
    <recommendedName>
        <fullName evidence="2">UVR domain-containing protein</fullName>
    </recommendedName>
</protein>
<dbReference type="AlphaFoldDB" id="A0A6N9Q637"/>
<keyword evidence="1" id="KW-0175">Coiled coil</keyword>
<gene>
    <name evidence="3" type="ORF">ERL59_15315</name>
</gene>
<keyword evidence="4" id="KW-1185">Reference proteome</keyword>
<dbReference type="SUPFAM" id="SSF46600">
    <property type="entry name" value="C-terminal UvrC-binding domain of UvrB"/>
    <property type="match status" value="1"/>
</dbReference>
<dbReference type="Pfam" id="PF02151">
    <property type="entry name" value="UVR"/>
    <property type="match status" value="1"/>
</dbReference>
<evidence type="ECO:0000256" key="1">
    <source>
        <dbReference type="SAM" id="Coils"/>
    </source>
</evidence>